<dbReference type="EMBL" id="VDMB01000004">
    <property type="protein sequence ID" value="TYT75409.1"/>
    <property type="molecule type" value="Genomic_DNA"/>
</dbReference>
<dbReference type="GO" id="GO:0005524">
    <property type="term" value="F:ATP binding"/>
    <property type="evidence" value="ECO:0007669"/>
    <property type="project" value="UniProtKB-KW"/>
</dbReference>
<keyword evidence="4 8" id="KW-0547">Nucleotide-binding</keyword>
<evidence type="ECO:0000256" key="2">
    <source>
        <dbReference type="ARBA" id="ARBA00010190"/>
    </source>
</evidence>
<dbReference type="HAMAP" id="MF_00137">
    <property type="entry name" value="SAICAR_synth"/>
    <property type="match status" value="1"/>
</dbReference>
<dbReference type="SUPFAM" id="SSF56104">
    <property type="entry name" value="SAICAR synthase-like"/>
    <property type="match status" value="1"/>
</dbReference>
<evidence type="ECO:0000259" key="9">
    <source>
        <dbReference type="Pfam" id="PF01259"/>
    </source>
</evidence>
<dbReference type="InterPro" id="IPR028923">
    <property type="entry name" value="SAICAR_synt/ADE2_N"/>
</dbReference>
<dbReference type="Gene3D" id="3.30.470.20">
    <property type="entry name" value="ATP-grasp fold, B domain"/>
    <property type="match status" value="1"/>
</dbReference>
<dbReference type="FunFam" id="3.30.470.20:FF:000015">
    <property type="entry name" value="Phosphoribosylaminoimidazole-succinocarboxamide synthase"/>
    <property type="match status" value="1"/>
</dbReference>
<reference evidence="10 11" key="1">
    <citation type="submission" date="2019-06" db="EMBL/GenBank/DDBJ databases">
        <title>Desulfobotulus mexicanus sp. nov., a novel sulfate-reducing bacterium isolated from the sediment of an alkaline crater lake in Mexico.</title>
        <authorList>
            <person name="Hirschler-Rea A."/>
        </authorList>
    </citation>
    <scope>NUCLEOTIDE SEQUENCE [LARGE SCALE GENOMIC DNA]</scope>
    <source>
        <strain evidence="10 11">PAR22N</strain>
    </source>
</reference>
<dbReference type="PROSITE" id="PS01058">
    <property type="entry name" value="SAICAR_SYNTHETASE_2"/>
    <property type="match status" value="1"/>
</dbReference>
<dbReference type="AlphaFoldDB" id="A0A5Q4VCJ0"/>
<dbReference type="NCBIfam" id="TIGR00081">
    <property type="entry name" value="purC"/>
    <property type="match status" value="1"/>
</dbReference>
<evidence type="ECO:0000256" key="4">
    <source>
        <dbReference type="ARBA" id="ARBA00022741"/>
    </source>
</evidence>
<comment type="caution">
    <text evidence="10">The sequence shown here is derived from an EMBL/GenBank/DDBJ whole genome shotgun (WGS) entry which is preliminary data.</text>
</comment>
<protein>
    <recommendedName>
        <fullName evidence="8">Phosphoribosylaminoimidazole-succinocarboxamide synthase</fullName>
        <ecNumber evidence="8">6.3.2.6</ecNumber>
    </recommendedName>
    <alternativeName>
        <fullName evidence="8">SAICAR synthetase</fullName>
    </alternativeName>
</protein>
<accession>A0A5Q4VCJ0</accession>
<comment type="pathway">
    <text evidence="1 8">Purine metabolism; IMP biosynthesis via de novo pathway; 5-amino-1-(5-phospho-D-ribosyl)imidazole-4-carboxamide from 5-amino-1-(5-phospho-D-ribosyl)imidazole-4-carboxylate: step 1/2.</text>
</comment>
<comment type="similarity">
    <text evidence="2 8">Belongs to the SAICAR synthetase family.</text>
</comment>
<dbReference type="PANTHER" id="PTHR43700:SF1">
    <property type="entry name" value="PHOSPHORIBOSYLAMINOIMIDAZOLE-SUCCINOCARBOXAMIDE SYNTHASE"/>
    <property type="match status" value="1"/>
</dbReference>
<keyword evidence="6 8" id="KW-0067">ATP-binding</keyword>
<keyword evidence="3 8" id="KW-0436">Ligase</keyword>
<gene>
    <name evidence="8" type="primary">purC</name>
    <name evidence="10" type="ORF">FIM25_04815</name>
</gene>
<dbReference type="EC" id="6.3.2.6" evidence="8"/>
<evidence type="ECO:0000313" key="10">
    <source>
        <dbReference type="EMBL" id="TYT75409.1"/>
    </source>
</evidence>
<evidence type="ECO:0000256" key="7">
    <source>
        <dbReference type="ARBA" id="ARBA00048475"/>
    </source>
</evidence>
<organism evidence="10 11">
    <name type="scientific">Desulfobotulus mexicanus</name>
    <dbReference type="NCBI Taxonomy" id="2586642"/>
    <lineage>
        <taxon>Bacteria</taxon>
        <taxon>Pseudomonadati</taxon>
        <taxon>Thermodesulfobacteriota</taxon>
        <taxon>Desulfobacteria</taxon>
        <taxon>Desulfobacterales</taxon>
        <taxon>Desulfobacteraceae</taxon>
        <taxon>Desulfobotulus</taxon>
    </lineage>
</organism>
<keyword evidence="5 8" id="KW-0658">Purine biosynthesis</keyword>
<dbReference type="Pfam" id="PF01259">
    <property type="entry name" value="SAICAR_synt"/>
    <property type="match status" value="1"/>
</dbReference>
<dbReference type="GO" id="GO:0004639">
    <property type="term" value="F:phosphoribosylaminoimidazolesuccinocarboxamide synthase activity"/>
    <property type="evidence" value="ECO:0007669"/>
    <property type="project" value="UniProtKB-UniRule"/>
</dbReference>
<feature type="domain" description="SAICAR synthetase/ADE2 N-terminal" evidence="9">
    <location>
        <begin position="16"/>
        <end position="267"/>
    </location>
</feature>
<sequence>MTVSSENMELEGLKRLRSGKVRDIYDLSDSYLMVTSDRLSAFDVVLPDAIPGKGRVLTRLSLFWFERMKRLVGNHIISGNAEDFPEACRAHVDYLRDRSMWVKKAEPLSIECIVRGYISGSGWKSYKKDQTVCGISLPSGLQESEKLPEPLFTPSTKAEVGDHDINISFEEAVNLVGRETAEKVRDLSLAIYTEAAEYARERGIIIADTKFEFGMVDGEIILIDEVLTPDSSRFWPVDSYAPGSSPQSFDKQIVRDYLETLDWNKQPPGPRLPEEIILKTANKYEEVLQLLTDIKK</sequence>
<evidence type="ECO:0000256" key="8">
    <source>
        <dbReference type="HAMAP-Rule" id="MF_00137"/>
    </source>
</evidence>
<dbReference type="OrthoDB" id="9801549at2"/>
<evidence type="ECO:0000313" key="11">
    <source>
        <dbReference type="Proteomes" id="UP000321899"/>
    </source>
</evidence>
<dbReference type="PANTHER" id="PTHR43700">
    <property type="entry name" value="PHOSPHORIBOSYLAMINOIMIDAZOLE-SUCCINOCARBOXAMIDE SYNTHASE"/>
    <property type="match status" value="1"/>
</dbReference>
<evidence type="ECO:0000256" key="3">
    <source>
        <dbReference type="ARBA" id="ARBA00022598"/>
    </source>
</evidence>
<dbReference type="GO" id="GO:0005737">
    <property type="term" value="C:cytoplasm"/>
    <property type="evidence" value="ECO:0007669"/>
    <property type="project" value="TreeGrafter"/>
</dbReference>
<evidence type="ECO:0000256" key="6">
    <source>
        <dbReference type="ARBA" id="ARBA00022840"/>
    </source>
</evidence>
<dbReference type="NCBIfam" id="NF010568">
    <property type="entry name" value="PRK13961.1"/>
    <property type="match status" value="1"/>
</dbReference>
<dbReference type="InterPro" id="IPR001636">
    <property type="entry name" value="SAICAR_synth"/>
</dbReference>
<comment type="catalytic activity">
    <reaction evidence="7 8">
        <text>5-amino-1-(5-phospho-D-ribosyl)imidazole-4-carboxylate + L-aspartate + ATP = (2S)-2-[5-amino-1-(5-phospho-beta-D-ribosyl)imidazole-4-carboxamido]succinate + ADP + phosphate + 2 H(+)</text>
        <dbReference type="Rhea" id="RHEA:22628"/>
        <dbReference type="ChEBI" id="CHEBI:15378"/>
        <dbReference type="ChEBI" id="CHEBI:29991"/>
        <dbReference type="ChEBI" id="CHEBI:30616"/>
        <dbReference type="ChEBI" id="CHEBI:43474"/>
        <dbReference type="ChEBI" id="CHEBI:58443"/>
        <dbReference type="ChEBI" id="CHEBI:77657"/>
        <dbReference type="ChEBI" id="CHEBI:456216"/>
        <dbReference type="EC" id="6.3.2.6"/>
    </reaction>
</comment>
<keyword evidence="11" id="KW-1185">Reference proteome</keyword>
<dbReference type="CDD" id="cd01414">
    <property type="entry name" value="SAICAR_synt_Sc"/>
    <property type="match status" value="1"/>
</dbReference>
<proteinExistence type="inferred from homology"/>
<evidence type="ECO:0000256" key="1">
    <source>
        <dbReference type="ARBA" id="ARBA00004672"/>
    </source>
</evidence>
<dbReference type="Gene3D" id="3.30.200.20">
    <property type="entry name" value="Phosphorylase Kinase, domain 1"/>
    <property type="match status" value="1"/>
</dbReference>
<dbReference type="UniPathway" id="UPA00074">
    <property type="reaction ID" value="UER00131"/>
</dbReference>
<dbReference type="InterPro" id="IPR018236">
    <property type="entry name" value="SAICAR_synthetase_CS"/>
</dbReference>
<dbReference type="RefSeq" id="WP_139446875.1">
    <property type="nucleotide sequence ID" value="NZ_VDMB01000004.1"/>
</dbReference>
<dbReference type="Proteomes" id="UP000321899">
    <property type="component" value="Unassembled WGS sequence"/>
</dbReference>
<evidence type="ECO:0000256" key="5">
    <source>
        <dbReference type="ARBA" id="ARBA00022755"/>
    </source>
</evidence>
<dbReference type="GO" id="GO:0006189">
    <property type="term" value="P:'de novo' IMP biosynthetic process"/>
    <property type="evidence" value="ECO:0007669"/>
    <property type="project" value="UniProtKB-UniRule"/>
</dbReference>
<name>A0A5Q4VCJ0_9BACT</name>